<reference evidence="2 3" key="1">
    <citation type="submission" date="2020-08" db="EMBL/GenBank/DDBJ databases">
        <title>Genomic Encyclopedia of Type Strains, Phase IV (KMG-IV): sequencing the most valuable type-strain genomes for metagenomic binning, comparative biology and taxonomic classification.</title>
        <authorList>
            <person name="Goeker M."/>
        </authorList>
    </citation>
    <scope>NUCLEOTIDE SEQUENCE [LARGE SCALE GENOMIC DNA]</scope>
    <source>
        <strain evidence="2 3">DSM 29781</strain>
    </source>
</reference>
<comment type="caution">
    <text evidence="2">The sequence shown here is derived from an EMBL/GenBank/DDBJ whole genome shotgun (WGS) entry which is preliminary data.</text>
</comment>
<sequence length="58" mass="6520">MTELRRFRPRLARRPSAAAAPFCFERASLELFARRRRPTGVQSRPPAAPPCLRAEGAV</sequence>
<evidence type="ECO:0000313" key="2">
    <source>
        <dbReference type="EMBL" id="MBB5270902.1"/>
    </source>
</evidence>
<accession>A0A7W8HF08</accession>
<feature type="region of interest" description="Disordered" evidence="1">
    <location>
        <begin position="35"/>
        <end position="58"/>
    </location>
</feature>
<proteinExistence type="predicted"/>
<evidence type="ECO:0000256" key="1">
    <source>
        <dbReference type="SAM" id="MobiDB-lite"/>
    </source>
</evidence>
<dbReference type="Proteomes" id="UP000532440">
    <property type="component" value="Unassembled WGS sequence"/>
</dbReference>
<evidence type="ECO:0000313" key="3">
    <source>
        <dbReference type="Proteomes" id="UP000532440"/>
    </source>
</evidence>
<keyword evidence="3" id="KW-1185">Reference proteome</keyword>
<organism evidence="2 3">
    <name type="scientific">Quisquiliibacterium transsilvanicum</name>
    <dbReference type="NCBI Taxonomy" id="1549638"/>
    <lineage>
        <taxon>Bacteria</taxon>
        <taxon>Pseudomonadati</taxon>
        <taxon>Pseudomonadota</taxon>
        <taxon>Betaproteobacteria</taxon>
        <taxon>Burkholderiales</taxon>
        <taxon>Burkholderiaceae</taxon>
        <taxon>Quisquiliibacterium</taxon>
    </lineage>
</organism>
<protein>
    <submittedName>
        <fullName evidence="2">Uncharacterized protein</fullName>
    </submittedName>
</protein>
<gene>
    <name evidence="2" type="ORF">HNQ70_000906</name>
</gene>
<dbReference type="AlphaFoldDB" id="A0A7W8HF08"/>
<name>A0A7W8HF08_9BURK</name>
<dbReference type="EMBL" id="JACHGB010000002">
    <property type="protein sequence ID" value="MBB5270902.1"/>
    <property type="molecule type" value="Genomic_DNA"/>
</dbReference>